<dbReference type="AlphaFoldDB" id="A0AAV9UJJ3"/>
<feature type="compositionally biased region" description="Basic residues" evidence="5">
    <location>
        <begin position="236"/>
        <end position="265"/>
    </location>
</feature>
<evidence type="ECO:0000313" key="7">
    <source>
        <dbReference type="EMBL" id="KAK6340743.1"/>
    </source>
</evidence>
<dbReference type="Proteomes" id="UP001375240">
    <property type="component" value="Unassembled WGS sequence"/>
</dbReference>
<dbReference type="PROSITE" id="PS00170">
    <property type="entry name" value="CSA_PPIASE_1"/>
    <property type="match status" value="1"/>
</dbReference>
<evidence type="ECO:0000256" key="2">
    <source>
        <dbReference type="ARBA" id="ARBA00013194"/>
    </source>
</evidence>
<evidence type="ECO:0000256" key="1">
    <source>
        <dbReference type="ARBA" id="ARBA00000971"/>
    </source>
</evidence>
<dbReference type="GO" id="GO:0016018">
    <property type="term" value="F:cyclosporin A binding"/>
    <property type="evidence" value="ECO:0007669"/>
    <property type="project" value="TreeGrafter"/>
</dbReference>
<dbReference type="GO" id="GO:0003755">
    <property type="term" value="F:peptidyl-prolyl cis-trans isomerase activity"/>
    <property type="evidence" value="ECO:0007669"/>
    <property type="project" value="UniProtKB-KW"/>
</dbReference>
<comment type="catalytic activity">
    <reaction evidence="1">
        <text>[protein]-peptidylproline (omega=180) = [protein]-peptidylproline (omega=0)</text>
        <dbReference type="Rhea" id="RHEA:16237"/>
        <dbReference type="Rhea" id="RHEA-COMP:10747"/>
        <dbReference type="Rhea" id="RHEA-COMP:10748"/>
        <dbReference type="ChEBI" id="CHEBI:83833"/>
        <dbReference type="ChEBI" id="CHEBI:83834"/>
        <dbReference type="EC" id="5.2.1.8"/>
    </reaction>
</comment>
<feature type="compositionally biased region" description="Basic residues" evidence="5">
    <location>
        <begin position="306"/>
        <end position="321"/>
    </location>
</feature>
<feature type="compositionally biased region" description="Basic and acidic residues" evidence="5">
    <location>
        <begin position="322"/>
        <end position="333"/>
    </location>
</feature>
<dbReference type="Pfam" id="PF00160">
    <property type="entry name" value="Pro_isomerase"/>
    <property type="match status" value="1"/>
</dbReference>
<feature type="compositionally biased region" description="Basic and acidic residues" evidence="5">
    <location>
        <begin position="218"/>
        <end position="235"/>
    </location>
</feature>
<gene>
    <name evidence="7" type="ORF">TWF696_009067</name>
</gene>
<dbReference type="EC" id="5.2.1.8" evidence="2"/>
<evidence type="ECO:0000256" key="5">
    <source>
        <dbReference type="SAM" id="MobiDB-lite"/>
    </source>
</evidence>
<reference evidence="7 8" key="1">
    <citation type="submission" date="2019-10" db="EMBL/GenBank/DDBJ databases">
        <authorList>
            <person name="Palmer J.M."/>
        </authorList>
    </citation>
    <scope>NUCLEOTIDE SEQUENCE [LARGE SCALE GENOMIC DNA]</scope>
    <source>
        <strain evidence="7 8">TWF696</strain>
    </source>
</reference>
<dbReference type="Gene3D" id="2.40.100.10">
    <property type="entry name" value="Cyclophilin-like"/>
    <property type="match status" value="1"/>
</dbReference>
<dbReference type="GO" id="GO:0006457">
    <property type="term" value="P:protein folding"/>
    <property type="evidence" value="ECO:0007669"/>
    <property type="project" value="InterPro"/>
</dbReference>
<dbReference type="InterPro" id="IPR002130">
    <property type="entry name" value="Cyclophilin-type_PPIase_dom"/>
</dbReference>
<feature type="compositionally biased region" description="Polar residues" evidence="5">
    <location>
        <begin position="268"/>
        <end position="292"/>
    </location>
</feature>
<feature type="compositionally biased region" description="Basic residues" evidence="5">
    <location>
        <begin position="191"/>
        <end position="200"/>
    </location>
</feature>
<name>A0AAV9UJJ3_9PEZI</name>
<accession>A0AAV9UJJ3</accession>
<keyword evidence="3" id="KW-0697">Rotamase</keyword>
<dbReference type="SUPFAM" id="SSF50891">
    <property type="entry name" value="Cyclophilin-like"/>
    <property type="match status" value="1"/>
</dbReference>
<protein>
    <recommendedName>
        <fullName evidence="2">peptidylprolyl isomerase</fullName>
        <ecNumber evidence="2">5.2.1.8</ecNumber>
    </recommendedName>
</protein>
<dbReference type="FunFam" id="2.40.100.10:FF:000025">
    <property type="entry name" value="Peptidyl-prolyl cis-trans isomerase CYP19-2"/>
    <property type="match status" value="1"/>
</dbReference>
<dbReference type="PRINTS" id="PR00153">
    <property type="entry name" value="CSAPPISMRASE"/>
</dbReference>
<comment type="caution">
    <text evidence="7">The sequence shown here is derived from an EMBL/GenBank/DDBJ whole genome shotgun (WGS) entry which is preliminary data.</text>
</comment>
<keyword evidence="8" id="KW-1185">Reference proteome</keyword>
<feature type="compositionally biased region" description="Basic and acidic residues" evidence="5">
    <location>
        <begin position="340"/>
        <end position="355"/>
    </location>
</feature>
<evidence type="ECO:0000259" key="6">
    <source>
        <dbReference type="PROSITE" id="PS50072"/>
    </source>
</evidence>
<sequence>MATTVRPRCFLDIQHGTDPIGRVVVELFTDKTPKTCENFRALCTASKSAELSYKSTIFHRVIEEFMIQGGDITRGDGKGGMSIYGETFEDENLGWCDIDKEGLVCMANRGKDTNSSQFFITCAPCDHLNGKHTVFGHVVAGMQFIKQIETVKVDSSDKPTLDVIIANCGELEFRRAAAPMKTKAPVDTRSRDRKRLRSRSRSRDRSRSRSRSRSASDTSRHGGNKDRDTERDRSRTRSRSPRGKSDRHKRRRDARPSRRHHRSRSPHNDNQSKASTSPQVTRGTSRSRSPGESASPVDQRRDWHSSRHHHRSRRAYSRSRSRSHDRYRSRREYDDYDSEEERRVQREEEERESVRRQQQQQQEQHYQRSNRSPPRRYDRYVVDDSGQEVKFKGRGSMKYREKGGWGGGYNRYGRLI</sequence>
<dbReference type="PANTHER" id="PTHR11071">
    <property type="entry name" value="PEPTIDYL-PROLYL CIS-TRANS ISOMERASE"/>
    <property type="match status" value="1"/>
</dbReference>
<dbReference type="EMBL" id="JAVHNQ010000008">
    <property type="protein sequence ID" value="KAK6340743.1"/>
    <property type="molecule type" value="Genomic_DNA"/>
</dbReference>
<dbReference type="InterPro" id="IPR020892">
    <property type="entry name" value="Cyclophilin-type_PPIase_CS"/>
</dbReference>
<dbReference type="PROSITE" id="PS50072">
    <property type="entry name" value="CSA_PPIASE_2"/>
    <property type="match status" value="1"/>
</dbReference>
<feature type="region of interest" description="Disordered" evidence="5">
    <location>
        <begin position="176"/>
        <end position="386"/>
    </location>
</feature>
<feature type="compositionally biased region" description="Basic and acidic residues" evidence="5">
    <location>
        <begin position="375"/>
        <end position="386"/>
    </location>
</feature>
<dbReference type="PANTHER" id="PTHR11071:SF561">
    <property type="entry name" value="PEPTIDYL-PROLYL CIS-TRANS ISOMERASE D-RELATED"/>
    <property type="match status" value="1"/>
</dbReference>
<proteinExistence type="predicted"/>
<evidence type="ECO:0000256" key="3">
    <source>
        <dbReference type="ARBA" id="ARBA00023110"/>
    </source>
</evidence>
<organism evidence="7 8">
    <name type="scientific">Orbilia brochopaga</name>
    <dbReference type="NCBI Taxonomy" id="3140254"/>
    <lineage>
        <taxon>Eukaryota</taxon>
        <taxon>Fungi</taxon>
        <taxon>Dikarya</taxon>
        <taxon>Ascomycota</taxon>
        <taxon>Pezizomycotina</taxon>
        <taxon>Orbiliomycetes</taxon>
        <taxon>Orbiliales</taxon>
        <taxon>Orbiliaceae</taxon>
        <taxon>Orbilia</taxon>
    </lineage>
</organism>
<keyword evidence="4" id="KW-0413">Isomerase</keyword>
<feature type="domain" description="PPIase cyclophilin-type" evidence="6">
    <location>
        <begin position="10"/>
        <end position="170"/>
    </location>
</feature>
<dbReference type="GO" id="GO:0005737">
    <property type="term" value="C:cytoplasm"/>
    <property type="evidence" value="ECO:0007669"/>
    <property type="project" value="TreeGrafter"/>
</dbReference>
<evidence type="ECO:0000256" key="4">
    <source>
        <dbReference type="ARBA" id="ARBA00023235"/>
    </source>
</evidence>
<evidence type="ECO:0000313" key="8">
    <source>
        <dbReference type="Proteomes" id="UP001375240"/>
    </source>
</evidence>
<dbReference type="InterPro" id="IPR029000">
    <property type="entry name" value="Cyclophilin-like_dom_sf"/>
</dbReference>